<evidence type="ECO:0000256" key="1">
    <source>
        <dbReference type="ARBA" id="ARBA00022729"/>
    </source>
</evidence>
<dbReference type="EMBL" id="BSOZ01000013">
    <property type="protein sequence ID" value="GLS04142.1"/>
    <property type="molecule type" value="Genomic_DNA"/>
</dbReference>
<evidence type="ECO:0000313" key="2">
    <source>
        <dbReference type="EMBL" id="GLS04142.1"/>
    </source>
</evidence>
<dbReference type="SUPFAM" id="SSF53850">
    <property type="entry name" value="Periplasmic binding protein-like II"/>
    <property type="match status" value="1"/>
</dbReference>
<organism evidence="2 3">
    <name type="scientific">Chitiniphilus shinanonensis</name>
    <dbReference type="NCBI Taxonomy" id="553088"/>
    <lineage>
        <taxon>Bacteria</taxon>
        <taxon>Pseudomonadati</taxon>
        <taxon>Pseudomonadota</taxon>
        <taxon>Betaproteobacteria</taxon>
        <taxon>Neisseriales</taxon>
        <taxon>Chitinibacteraceae</taxon>
        <taxon>Chitiniphilus</taxon>
    </lineage>
</organism>
<reference evidence="3" key="1">
    <citation type="journal article" date="2019" name="Int. J. Syst. Evol. Microbiol.">
        <title>The Global Catalogue of Microorganisms (GCM) 10K type strain sequencing project: providing services to taxonomists for standard genome sequencing and annotation.</title>
        <authorList>
            <consortium name="The Broad Institute Genomics Platform"/>
            <consortium name="The Broad Institute Genome Sequencing Center for Infectious Disease"/>
            <person name="Wu L."/>
            <person name="Ma J."/>
        </authorList>
    </citation>
    <scope>NUCLEOTIDE SEQUENCE [LARGE SCALE GENOMIC DNA]</scope>
    <source>
        <strain evidence="3">NBRC 104970</strain>
    </source>
</reference>
<evidence type="ECO:0000313" key="3">
    <source>
        <dbReference type="Proteomes" id="UP001156836"/>
    </source>
</evidence>
<dbReference type="Proteomes" id="UP001156836">
    <property type="component" value="Unassembled WGS sequence"/>
</dbReference>
<protein>
    <submittedName>
        <fullName evidence="2">ABC transporter substrate-binding protein</fullName>
    </submittedName>
</protein>
<dbReference type="Pfam" id="PF13416">
    <property type="entry name" value="SBP_bac_8"/>
    <property type="match status" value="1"/>
</dbReference>
<dbReference type="RefSeq" id="WP_018747523.1">
    <property type="nucleotide sequence ID" value="NZ_BSOZ01000013.1"/>
</dbReference>
<keyword evidence="1" id="KW-0732">Signal</keyword>
<dbReference type="PANTHER" id="PTHR30006">
    <property type="entry name" value="THIAMINE-BINDING PERIPLASMIC PROTEIN-RELATED"/>
    <property type="match status" value="1"/>
</dbReference>
<accession>A0ABQ6BS11</accession>
<proteinExistence type="predicted"/>
<gene>
    <name evidence="2" type="ORF">GCM10007860_12880</name>
</gene>
<keyword evidence="3" id="KW-1185">Reference proteome</keyword>
<dbReference type="PANTHER" id="PTHR30006:SF25">
    <property type="entry name" value="PHOSPHOGLYCERATE TRANSPORT REGULATORY PROTEIN PGTC"/>
    <property type="match status" value="1"/>
</dbReference>
<comment type="caution">
    <text evidence="2">The sequence shown here is derived from an EMBL/GenBank/DDBJ whole genome shotgun (WGS) entry which is preliminary data.</text>
</comment>
<dbReference type="Gene3D" id="3.40.190.10">
    <property type="entry name" value="Periplasmic binding protein-like II"/>
    <property type="match status" value="2"/>
</dbReference>
<dbReference type="InterPro" id="IPR006059">
    <property type="entry name" value="SBP"/>
</dbReference>
<sequence>MQGWHRGGIALLIGALLAALWTQFHHTPHKRLAALARNEGRLVIYSVTDAATARPLIRAFEARYGTRVDYREMSSLALHRRFLSDAAAGRPVADVLWSSAMDLQVKLANDGHAASHVPPDAAQLPPWMGYQQQVWITSFEPIVFAYDRRALSPREVPHTRAELTGLLQRQRARFHGRVASYHVERSGVGFNLLSQDVRVGRDETWRLQRALAGVDPRLHTSSSAMLDELASGKAALAYNVIGSYAATRAGRDPRIGFVHPRDYTLVLGRLALIPRNAPHPHAARLWLDFMLSQAGQRLLARAPGTYAVRALEGEARDFDALSELLGNGFEPVFPARGLLIHLDDVKRQALLTRWRALFRVRAD</sequence>
<name>A0ABQ6BS11_9NEIS</name>